<evidence type="ECO:0000259" key="4">
    <source>
        <dbReference type="SMART" id="SM00642"/>
    </source>
</evidence>
<dbReference type="KEGG" id="tprf:A3L09_07315"/>
<dbReference type="Gene3D" id="3.90.400.10">
    <property type="entry name" value="Oligo-1,6-glucosidase, Domain 2"/>
    <property type="match status" value="1"/>
</dbReference>
<dbReference type="AlphaFoldDB" id="A0A2Z2MEJ5"/>
<sequence>MHYSPPVIHVGKRALGAILLLVLLMGVFASGCLSGKGNPAANTTTSQLPTSQKSSIPSTTSESITETATTTPHTSTTPTTSSSPTTTTVTTTATTTTPSQSHRENYTVIYLSGSSGSCPAGKVPVTFVYEPKNKTVKRVSLRGTFNSWGQWYMRKTINGTWVLKTCLKPGTYQYKFYIDGRWVEDMSAVDPTADGYVDDGYGGKNALKVVKGESFLSVEHDPSDPTYLSVADNRTVVRFKAAPGVIESAVLVTSVGNFTMEKQVWWSSGEIWRAEAPVEPFTYHFVVKANGSGFAIFNSSDSKLFSFDGVDNFPQVSWVSRSVGYQIFPDRFYNGNRSNDVLALDHDELVLNQVNPGKPILSNWSDPITPPHCCHQYFGGDIAGITQKLDYLQSIGVTLIYLNPIFLSGSAHGYDPYSYYEIDPKFGTEEELKTFLNEAHKRGIKVIFDFVPDHTGIGHPAFLDVWRKGNQSPYWDWYFIKEWPFRLGDGSAYEGWWGIGSLPKLNTANPEVKEHLINATLKWLDFGFDGFRVDVPNDLVNADEFFRELRGRVKEEHPNAYMVGEIWTLSPEWVRGDRFDSLMNYALGRDILLPYAGGTLNGKTALDMLGRYYASYGENVVAMGFNLVDSHDTSRALTDLGGGKLGEKPKPEAVQRLKLLSALLYTLPGMPVTFQGDECGFLGDKSHYDEQRYPLQWDECNQSLVQHYRALSELRKSLPALTSSKIKFYTVKEGVVSFFRGHDDEVLVIANNRENATMMELPQGTWEEFWPGSRKFSGEIEVPPISLLVLVKGK</sequence>
<dbReference type="SMART" id="SM00642">
    <property type="entry name" value="Aamy"/>
    <property type="match status" value="1"/>
</dbReference>
<evidence type="ECO:0000256" key="1">
    <source>
        <dbReference type="ARBA" id="ARBA00022801"/>
    </source>
</evidence>
<gene>
    <name evidence="5" type="ORF">A3L09_07315</name>
</gene>
<evidence type="ECO:0000256" key="2">
    <source>
        <dbReference type="ARBA" id="ARBA00023295"/>
    </source>
</evidence>
<dbReference type="Proteomes" id="UP000250179">
    <property type="component" value="Chromosome"/>
</dbReference>
<proteinExistence type="predicted"/>
<evidence type="ECO:0000313" key="5">
    <source>
        <dbReference type="EMBL" id="ASJ03075.1"/>
    </source>
</evidence>
<dbReference type="InterPro" id="IPR017853">
    <property type="entry name" value="GH"/>
</dbReference>
<dbReference type="EMBL" id="CP014862">
    <property type="protein sequence ID" value="ASJ03075.1"/>
    <property type="molecule type" value="Genomic_DNA"/>
</dbReference>
<dbReference type="InterPro" id="IPR006047">
    <property type="entry name" value="GH13_cat_dom"/>
</dbReference>
<evidence type="ECO:0000256" key="3">
    <source>
        <dbReference type="SAM" id="MobiDB-lite"/>
    </source>
</evidence>
<dbReference type="GO" id="GO:0005975">
    <property type="term" value="P:carbohydrate metabolic process"/>
    <property type="evidence" value="ECO:0007669"/>
    <property type="project" value="InterPro"/>
</dbReference>
<dbReference type="SUPFAM" id="SSF51445">
    <property type="entry name" value="(Trans)glycosidases"/>
    <property type="match status" value="1"/>
</dbReference>
<keyword evidence="2" id="KW-0326">Glycosidase</keyword>
<dbReference type="Pfam" id="PF00128">
    <property type="entry name" value="Alpha-amylase"/>
    <property type="match status" value="1"/>
</dbReference>
<name>A0A2Z2MEJ5_THEPR</name>
<dbReference type="Pfam" id="PF16561">
    <property type="entry name" value="AMPK1_CBM"/>
    <property type="match status" value="1"/>
</dbReference>
<feature type="region of interest" description="Disordered" evidence="3">
    <location>
        <begin position="42"/>
        <end position="100"/>
    </location>
</feature>
<accession>A0A2Z2MEJ5</accession>
<dbReference type="InterPro" id="IPR045857">
    <property type="entry name" value="O16G_dom_2"/>
</dbReference>
<organism evidence="5 6">
    <name type="scientific">Thermococcus profundus</name>
    <dbReference type="NCBI Taxonomy" id="49899"/>
    <lineage>
        <taxon>Archaea</taxon>
        <taxon>Methanobacteriati</taxon>
        <taxon>Methanobacteriota</taxon>
        <taxon>Thermococci</taxon>
        <taxon>Thermococcales</taxon>
        <taxon>Thermococcaceae</taxon>
        <taxon>Thermococcus</taxon>
    </lineage>
</organism>
<keyword evidence="1" id="KW-0378">Hydrolase</keyword>
<feature type="domain" description="Glycosyl hydrolase family 13 catalytic" evidence="4">
    <location>
        <begin position="326"/>
        <end position="715"/>
    </location>
</feature>
<protein>
    <submittedName>
        <fullName evidence="5">Pullulanase</fullName>
    </submittedName>
</protein>
<dbReference type="PANTHER" id="PTHR10357:SF210">
    <property type="entry name" value="MALTODEXTRIN GLUCOSIDASE"/>
    <property type="match status" value="1"/>
</dbReference>
<dbReference type="CDD" id="cd11338">
    <property type="entry name" value="AmyAc_CMD"/>
    <property type="match status" value="1"/>
</dbReference>
<keyword evidence="6" id="KW-1185">Reference proteome</keyword>
<reference evidence="5 6" key="1">
    <citation type="submission" date="2016-03" db="EMBL/GenBank/DDBJ databases">
        <title>Complete genome sequence of Thermococcus profundus strain DT5432.</title>
        <authorList>
            <person name="Oger P.M."/>
        </authorList>
    </citation>
    <scope>NUCLEOTIDE SEQUENCE [LARGE SCALE GENOMIC DNA]</scope>
    <source>
        <strain evidence="5 6">DT 5432</strain>
    </source>
</reference>
<dbReference type="GO" id="GO:0016798">
    <property type="term" value="F:hydrolase activity, acting on glycosyl bonds"/>
    <property type="evidence" value="ECO:0007669"/>
    <property type="project" value="UniProtKB-KW"/>
</dbReference>
<dbReference type="InterPro" id="IPR014756">
    <property type="entry name" value="Ig_E-set"/>
</dbReference>
<dbReference type="CDD" id="cd07184">
    <property type="entry name" value="E_set_Isoamylase_like_N"/>
    <property type="match status" value="1"/>
</dbReference>
<dbReference type="Gene3D" id="3.20.20.80">
    <property type="entry name" value="Glycosidases"/>
    <property type="match status" value="1"/>
</dbReference>
<dbReference type="PANTHER" id="PTHR10357">
    <property type="entry name" value="ALPHA-AMYLASE FAMILY MEMBER"/>
    <property type="match status" value="1"/>
</dbReference>
<dbReference type="InterPro" id="IPR013783">
    <property type="entry name" value="Ig-like_fold"/>
</dbReference>
<dbReference type="Gene3D" id="2.60.40.10">
    <property type="entry name" value="Immunoglobulins"/>
    <property type="match status" value="1"/>
</dbReference>
<evidence type="ECO:0000313" key="6">
    <source>
        <dbReference type="Proteomes" id="UP000250179"/>
    </source>
</evidence>
<dbReference type="InterPro" id="IPR032640">
    <property type="entry name" value="AMPK1_CBM"/>
</dbReference>
<feature type="compositionally biased region" description="Low complexity" evidence="3">
    <location>
        <begin position="49"/>
        <end position="100"/>
    </location>
</feature>
<dbReference type="SUPFAM" id="SSF81296">
    <property type="entry name" value="E set domains"/>
    <property type="match status" value="1"/>
</dbReference>